<dbReference type="PANTHER" id="PTHR30173:SF36">
    <property type="entry name" value="ECF RNA POLYMERASE SIGMA FACTOR SIGJ"/>
    <property type="match status" value="1"/>
</dbReference>
<feature type="domain" description="RNA polymerase sigma-70 region 2" evidence="6">
    <location>
        <begin position="24"/>
        <end position="90"/>
    </location>
</feature>
<dbReference type="Pfam" id="PF12680">
    <property type="entry name" value="SnoaL_2"/>
    <property type="match status" value="1"/>
</dbReference>
<dbReference type="EMBL" id="JBHRZH010000006">
    <property type="protein sequence ID" value="MFC3761178.1"/>
    <property type="molecule type" value="Genomic_DNA"/>
</dbReference>
<dbReference type="InterPro" id="IPR013324">
    <property type="entry name" value="RNA_pol_sigma_r3/r4-like"/>
</dbReference>
<dbReference type="PANTHER" id="PTHR30173">
    <property type="entry name" value="SIGMA 19 FACTOR"/>
    <property type="match status" value="1"/>
</dbReference>
<evidence type="ECO:0000259" key="6">
    <source>
        <dbReference type="Pfam" id="PF04542"/>
    </source>
</evidence>
<dbReference type="NCBIfam" id="NF006089">
    <property type="entry name" value="PRK08241.1"/>
    <property type="match status" value="1"/>
</dbReference>
<evidence type="ECO:0000313" key="9">
    <source>
        <dbReference type="EMBL" id="MFC3761178.1"/>
    </source>
</evidence>
<reference evidence="10" key="1">
    <citation type="journal article" date="2019" name="Int. J. Syst. Evol. Microbiol.">
        <title>The Global Catalogue of Microorganisms (GCM) 10K type strain sequencing project: providing services to taxonomists for standard genome sequencing and annotation.</title>
        <authorList>
            <consortium name="The Broad Institute Genomics Platform"/>
            <consortium name="The Broad Institute Genome Sequencing Center for Infectious Disease"/>
            <person name="Wu L."/>
            <person name="Ma J."/>
        </authorList>
    </citation>
    <scope>NUCLEOTIDE SEQUENCE [LARGE SCALE GENOMIC DNA]</scope>
    <source>
        <strain evidence="10">CGMCC 4.7241</strain>
    </source>
</reference>
<dbReference type="InterPro" id="IPR052704">
    <property type="entry name" value="ECF_Sigma-70_Domain"/>
</dbReference>
<comment type="similarity">
    <text evidence="1">Belongs to the sigma-70 factor family. ECF subfamily.</text>
</comment>
<evidence type="ECO:0000256" key="5">
    <source>
        <dbReference type="ARBA" id="ARBA00023163"/>
    </source>
</evidence>
<dbReference type="NCBIfam" id="TIGR02937">
    <property type="entry name" value="sigma70-ECF"/>
    <property type="match status" value="1"/>
</dbReference>
<dbReference type="CDD" id="cd06171">
    <property type="entry name" value="Sigma70_r4"/>
    <property type="match status" value="1"/>
</dbReference>
<organism evidence="9 10">
    <name type="scientific">Tenggerimyces flavus</name>
    <dbReference type="NCBI Taxonomy" id="1708749"/>
    <lineage>
        <taxon>Bacteria</taxon>
        <taxon>Bacillati</taxon>
        <taxon>Actinomycetota</taxon>
        <taxon>Actinomycetes</taxon>
        <taxon>Propionibacteriales</taxon>
        <taxon>Nocardioidaceae</taxon>
        <taxon>Tenggerimyces</taxon>
    </lineage>
</organism>
<dbReference type="InterPro" id="IPR032710">
    <property type="entry name" value="NTF2-like_dom_sf"/>
</dbReference>
<dbReference type="Pfam" id="PF04542">
    <property type="entry name" value="Sigma70_r2"/>
    <property type="match status" value="1"/>
</dbReference>
<dbReference type="SUPFAM" id="SSF54427">
    <property type="entry name" value="NTF2-like"/>
    <property type="match status" value="1"/>
</dbReference>
<protein>
    <submittedName>
        <fullName evidence="9">RNA polymerase subunit sigma-70</fullName>
        <ecNumber evidence="9">2.7.7.6</ecNumber>
    </submittedName>
</protein>
<name>A0ABV7Y8U5_9ACTN</name>
<dbReference type="Gene3D" id="1.10.1740.10">
    <property type="match status" value="1"/>
</dbReference>
<dbReference type="Gene3D" id="3.10.450.50">
    <property type="match status" value="1"/>
</dbReference>
<comment type="subunit">
    <text evidence="2">Interacts transiently with the RNA polymerase catalytic core formed by RpoA, RpoB, RpoC and RpoZ (2 alpha, 1 beta, 1 beta' and 1 omega subunit) to form the RNA polymerase holoenzyme that can initiate transcription.</text>
</comment>
<dbReference type="InterPro" id="IPR013249">
    <property type="entry name" value="RNA_pol_sigma70_r4_t2"/>
</dbReference>
<dbReference type="InterPro" id="IPR014284">
    <property type="entry name" value="RNA_pol_sigma-70_dom"/>
</dbReference>
<keyword evidence="9" id="KW-0548">Nucleotidyltransferase</keyword>
<keyword evidence="5" id="KW-0804">Transcription</keyword>
<feature type="domain" description="SnoaL-like" evidence="8">
    <location>
        <begin position="214"/>
        <end position="283"/>
    </location>
</feature>
<sequence>MSIAEEEQVVLAARDGDERAFGELAERYRPELRVLCYRMLGSLDEAEDLVQDTYLRAWRARDTFRLEGRWSFRAWLYRIATNACLNALSRSPLRKVLPAQLGAAGDPSEPVAPPVELPWLQPFPDDLLAASDPEEIVVAKESIELAYLAAIQHLPPRQRAALILREVVGWSAKDVAALLETTDAAVASALQRARATMPSRSASRPSTAEEREVLRRYMDAHERADISALAALLREDAIAEMPPIPTWFDGREAILTATARGFQTIGPVRFIATHANGRPAAACFANGRPFSLDLLRIERGQIAEITSFGPDTFRFFEELT</sequence>
<dbReference type="RefSeq" id="WP_307782359.1">
    <property type="nucleotide sequence ID" value="NZ_JAFBCM010000001.1"/>
</dbReference>
<evidence type="ECO:0000259" key="8">
    <source>
        <dbReference type="Pfam" id="PF12680"/>
    </source>
</evidence>
<dbReference type="InterPro" id="IPR014305">
    <property type="entry name" value="RNA_pol_sigma-G_actinobac"/>
</dbReference>
<keyword evidence="10" id="KW-1185">Reference proteome</keyword>
<dbReference type="Pfam" id="PF08281">
    <property type="entry name" value="Sigma70_r4_2"/>
    <property type="match status" value="1"/>
</dbReference>
<feature type="domain" description="RNA polymerase sigma factor 70 region 4 type 2" evidence="7">
    <location>
        <begin position="146"/>
        <end position="197"/>
    </location>
</feature>
<comment type="caution">
    <text evidence="9">The sequence shown here is derived from an EMBL/GenBank/DDBJ whole genome shotgun (WGS) entry which is preliminary data.</text>
</comment>
<dbReference type="InterPro" id="IPR013325">
    <property type="entry name" value="RNA_pol_sigma_r2"/>
</dbReference>
<gene>
    <name evidence="9" type="ORF">ACFOUW_10030</name>
</gene>
<dbReference type="SUPFAM" id="SSF88659">
    <property type="entry name" value="Sigma3 and sigma4 domains of RNA polymerase sigma factors"/>
    <property type="match status" value="1"/>
</dbReference>
<dbReference type="SUPFAM" id="SSF88946">
    <property type="entry name" value="Sigma2 domain of RNA polymerase sigma factors"/>
    <property type="match status" value="1"/>
</dbReference>
<dbReference type="EC" id="2.7.7.6" evidence="9"/>
<evidence type="ECO:0000256" key="4">
    <source>
        <dbReference type="ARBA" id="ARBA00023082"/>
    </source>
</evidence>
<accession>A0ABV7Y8U5</accession>
<dbReference type="NCBIfam" id="TIGR02960">
    <property type="entry name" value="SigX5"/>
    <property type="match status" value="1"/>
</dbReference>
<evidence type="ECO:0000256" key="3">
    <source>
        <dbReference type="ARBA" id="ARBA00023015"/>
    </source>
</evidence>
<keyword evidence="9" id="KW-0808">Transferase</keyword>
<dbReference type="Gene3D" id="1.10.10.10">
    <property type="entry name" value="Winged helix-like DNA-binding domain superfamily/Winged helix DNA-binding domain"/>
    <property type="match status" value="1"/>
</dbReference>
<proteinExistence type="inferred from homology"/>
<evidence type="ECO:0000313" key="10">
    <source>
        <dbReference type="Proteomes" id="UP001595699"/>
    </source>
</evidence>
<dbReference type="Proteomes" id="UP001595699">
    <property type="component" value="Unassembled WGS sequence"/>
</dbReference>
<keyword evidence="3" id="KW-0805">Transcription regulation</keyword>
<evidence type="ECO:0000259" key="7">
    <source>
        <dbReference type="Pfam" id="PF08281"/>
    </source>
</evidence>
<dbReference type="InterPro" id="IPR037401">
    <property type="entry name" value="SnoaL-like"/>
</dbReference>
<evidence type="ECO:0000256" key="2">
    <source>
        <dbReference type="ARBA" id="ARBA00011344"/>
    </source>
</evidence>
<evidence type="ECO:0000256" key="1">
    <source>
        <dbReference type="ARBA" id="ARBA00010641"/>
    </source>
</evidence>
<dbReference type="InterPro" id="IPR007627">
    <property type="entry name" value="RNA_pol_sigma70_r2"/>
</dbReference>
<dbReference type="GO" id="GO:0003899">
    <property type="term" value="F:DNA-directed RNA polymerase activity"/>
    <property type="evidence" value="ECO:0007669"/>
    <property type="project" value="UniProtKB-EC"/>
</dbReference>
<dbReference type="InterPro" id="IPR036388">
    <property type="entry name" value="WH-like_DNA-bd_sf"/>
</dbReference>
<keyword evidence="4" id="KW-0731">Sigma factor</keyword>